<protein>
    <submittedName>
        <fullName evidence="2">Uncharacterized protein</fullName>
    </submittedName>
</protein>
<name>A0A8H7CKV6_9AGAR</name>
<dbReference type="EMBL" id="JACAZI010000018">
    <property type="protein sequence ID" value="KAF7341335.1"/>
    <property type="molecule type" value="Genomic_DNA"/>
</dbReference>
<dbReference type="Proteomes" id="UP000620124">
    <property type="component" value="Unassembled WGS sequence"/>
</dbReference>
<accession>A0A8H7CKV6</accession>
<gene>
    <name evidence="2" type="ORF">MVEN_01870000</name>
</gene>
<evidence type="ECO:0000313" key="2">
    <source>
        <dbReference type="EMBL" id="KAF7341335.1"/>
    </source>
</evidence>
<reference evidence="2" key="1">
    <citation type="submission" date="2020-05" db="EMBL/GenBank/DDBJ databases">
        <title>Mycena genomes resolve the evolution of fungal bioluminescence.</title>
        <authorList>
            <person name="Tsai I.J."/>
        </authorList>
    </citation>
    <scope>NUCLEOTIDE SEQUENCE</scope>
    <source>
        <strain evidence="2">CCC161011</strain>
    </source>
</reference>
<keyword evidence="3" id="KW-1185">Reference proteome</keyword>
<evidence type="ECO:0000313" key="3">
    <source>
        <dbReference type="Proteomes" id="UP000620124"/>
    </source>
</evidence>
<dbReference type="AlphaFoldDB" id="A0A8H7CKV6"/>
<feature type="region of interest" description="Disordered" evidence="1">
    <location>
        <begin position="143"/>
        <end position="162"/>
    </location>
</feature>
<dbReference type="OrthoDB" id="2911969at2759"/>
<comment type="caution">
    <text evidence="2">The sequence shown here is derived from an EMBL/GenBank/DDBJ whole genome shotgun (WGS) entry which is preliminary data.</text>
</comment>
<organism evidence="2 3">
    <name type="scientific">Mycena venus</name>
    <dbReference type="NCBI Taxonomy" id="2733690"/>
    <lineage>
        <taxon>Eukaryota</taxon>
        <taxon>Fungi</taxon>
        <taxon>Dikarya</taxon>
        <taxon>Basidiomycota</taxon>
        <taxon>Agaricomycotina</taxon>
        <taxon>Agaricomycetes</taxon>
        <taxon>Agaricomycetidae</taxon>
        <taxon>Agaricales</taxon>
        <taxon>Marasmiineae</taxon>
        <taxon>Mycenaceae</taxon>
        <taxon>Mycena</taxon>
    </lineage>
</organism>
<sequence>MDSDPGFGVASEVIRIVVEPNTFMIIGGTALGGYTQRLTVLREAEEWQLIALEKVLICDRTGRYLSFAPVNKTVAYILLFESASRGTEFVESEYTRDFKSTKHIIPHFATYYTIHTENGSDDRFPDITLSVALIAATKGGTASNVRDNELNPHPGMNPDEPEPILEPCTRPTGLRPFIANNKYETSPTWLRPFLLKSRYKGLRPFILASKYKTWGMAA</sequence>
<proteinExistence type="predicted"/>
<evidence type="ECO:0000256" key="1">
    <source>
        <dbReference type="SAM" id="MobiDB-lite"/>
    </source>
</evidence>